<feature type="transmembrane region" description="Helical" evidence="3">
    <location>
        <begin position="39"/>
        <end position="65"/>
    </location>
</feature>
<keyword evidence="3" id="KW-0812">Transmembrane</keyword>
<keyword evidence="3" id="KW-0472">Membrane</keyword>
<keyword evidence="6" id="KW-1185">Reference proteome</keyword>
<keyword evidence="1" id="KW-0175">Coiled coil</keyword>
<reference evidence="5 6" key="1">
    <citation type="journal article" date="2015" name="Plant Cell">
        <title>Oil accumulation by the oleaginous diatom Fistulifera solaris as revealed by the genome and transcriptome.</title>
        <authorList>
            <person name="Tanaka T."/>
            <person name="Maeda Y."/>
            <person name="Veluchamy A."/>
            <person name="Tanaka M."/>
            <person name="Abida H."/>
            <person name="Marechal E."/>
            <person name="Bowler C."/>
            <person name="Muto M."/>
            <person name="Sunaga Y."/>
            <person name="Tanaka M."/>
            <person name="Yoshino T."/>
            <person name="Taniguchi T."/>
            <person name="Fukuda Y."/>
            <person name="Nemoto M."/>
            <person name="Matsumoto M."/>
            <person name="Wong P.S."/>
            <person name="Aburatani S."/>
            <person name="Fujibuchi W."/>
        </authorList>
    </citation>
    <scope>NUCLEOTIDE SEQUENCE [LARGE SCALE GENOMIC DNA]</scope>
    <source>
        <strain evidence="5 6">JPCC DA0580</strain>
    </source>
</reference>
<sequence>METTDRLKHRSSSNKSPARDLSLPLASSEKKKRRGTSSAAGATLLLLVALAGSAALGGGGVYYYLSNDSTAENQLSSLNSRLMALSEEKANLERKLQAPVVAGNTPSTEAMQKRIDNLLKFKQKMKDNLQKWSKERLLAKYGAGPHYVDIEVAFDPSSNIYGDGPDTDHITIELASEEDMPHTVLWFLDQVDRRLYDGCSFHRNAGHVIQGGPAPNFLTPPNAGLVKHFKESGVESVLFQEYSEKYPHVKYTLGYAGRPGGPDFYISMQDNTRNHGPGGQGSYEDPTEADPCFAKVVQGFAVADRIHKSAVQEGSYKRMQHYVAIKTMRMVQYDPEAAQ</sequence>
<dbReference type="Proteomes" id="UP000198406">
    <property type="component" value="Unassembled WGS sequence"/>
</dbReference>
<evidence type="ECO:0000313" key="5">
    <source>
        <dbReference type="EMBL" id="GAX23566.1"/>
    </source>
</evidence>
<evidence type="ECO:0000256" key="1">
    <source>
        <dbReference type="SAM" id="Coils"/>
    </source>
</evidence>
<evidence type="ECO:0000256" key="3">
    <source>
        <dbReference type="SAM" id="Phobius"/>
    </source>
</evidence>
<dbReference type="OrthoDB" id="193086at2759"/>
<dbReference type="InParanoid" id="A0A1Z5KBI0"/>
<comment type="caution">
    <text evidence="5">The sequence shown here is derived from an EMBL/GenBank/DDBJ whole genome shotgun (WGS) entry which is preliminary data.</text>
</comment>
<dbReference type="Pfam" id="PF00160">
    <property type="entry name" value="Pro_isomerase"/>
    <property type="match status" value="1"/>
</dbReference>
<proteinExistence type="predicted"/>
<feature type="domain" description="PPIase cyclophilin-type" evidence="4">
    <location>
        <begin position="157"/>
        <end position="330"/>
    </location>
</feature>
<dbReference type="InterPro" id="IPR029000">
    <property type="entry name" value="Cyclophilin-like_dom_sf"/>
</dbReference>
<dbReference type="AlphaFoldDB" id="A0A1Z5KBI0"/>
<dbReference type="GO" id="GO:0003755">
    <property type="term" value="F:peptidyl-prolyl cis-trans isomerase activity"/>
    <property type="evidence" value="ECO:0007669"/>
    <property type="project" value="InterPro"/>
</dbReference>
<gene>
    <name evidence="5" type="ORF">FisN_14Hh256</name>
</gene>
<organism evidence="5 6">
    <name type="scientific">Fistulifera solaris</name>
    <name type="common">Oleaginous diatom</name>
    <dbReference type="NCBI Taxonomy" id="1519565"/>
    <lineage>
        <taxon>Eukaryota</taxon>
        <taxon>Sar</taxon>
        <taxon>Stramenopiles</taxon>
        <taxon>Ochrophyta</taxon>
        <taxon>Bacillariophyta</taxon>
        <taxon>Bacillariophyceae</taxon>
        <taxon>Bacillariophycidae</taxon>
        <taxon>Naviculales</taxon>
        <taxon>Naviculaceae</taxon>
        <taxon>Fistulifera</taxon>
    </lineage>
</organism>
<keyword evidence="3" id="KW-1133">Transmembrane helix</keyword>
<evidence type="ECO:0000256" key="2">
    <source>
        <dbReference type="SAM" id="MobiDB-lite"/>
    </source>
</evidence>
<feature type="coiled-coil region" evidence="1">
    <location>
        <begin position="75"/>
        <end position="135"/>
    </location>
</feature>
<dbReference type="InterPro" id="IPR002130">
    <property type="entry name" value="Cyclophilin-type_PPIase_dom"/>
</dbReference>
<evidence type="ECO:0000259" key="4">
    <source>
        <dbReference type="PROSITE" id="PS50072"/>
    </source>
</evidence>
<accession>A0A1Z5KBI0</accession>
<dbReference type="PROSITE" id="PS50072">
    <property type="entry name" value="CSA_PPIASE_2"/>
    <property type="match status" value="1"/>
</dbReference>
<feature type="region of interest" description="Disordered" evidence="2">
    <location>
        <begin position="1"/>
        <end position="34"/>
    </location>
</feature>
<dbReference type="SUPFAM" id="SSF50891">
    <property type="entry name" value="Cyclophilin-like"/>
    <property type="match status" value="1"/>
</dbReference>
<dbReference type="EMBL" id="BDSP01000202">
    <property type="protein sequence ID" value="GAX23566.1"/>
    <property type="molecule type" value="Genomic_DNA"/>
</dbReference>
<protein>
    <recommendedName>
        <fullName evidence="4">PPIase cyclophilin-type domain-containing protein</fullName>
    </recommendedName>
</protein>
<evidence type="ECO:0000313" key="6">
    <source>
        <dbReference type="Proteomes" id="UP000198406"/>
    </source>
</evidence>
<name>A0A1Z5KBI0_FISSO</name>
<dbReference type="Gene3D" id="2.40.100.10">
    <property type="entry name" value="Cyclophilin-like"/>
    <property type="match status" value="1"/>
</dbReference>